<gene>
    <name evidence="1" type="ORF">FWK35_00023708</name>
</gene>
<organism evidence="1 2">
    <name type="scientific">Aphis craccivora</name>
    <name type="common">Cowpea aphid</name>
    <dbReference type="NCBI Taxonomy" id="307492"/>
    <lineage>
        <taxon>Eukaryota</taxon>
        <taxon>Metazoa</taxon>
        <taxon>Ecdysozoa</taxon>
        <taxon>Arthropoda</taxon>
        <taxon>Hexapoda</taxon>
        <taxon>Insecta</taxon>
        <taxon>Pterygota</taxon>
        <taxon>Neoptera</taxon>
        <taxon>Paraneoptera</taxon>
        <taxon>Hemiptera</taxon>
        <taxon>Sternorrhyncha</taxon>
        <taxon>Aphidomorpha</taxon>
        <taxon>Aphidoidea</taxon>
        <taxon>Aphididae</taxon>
        <taxon>Aphidini</taxon>
        <taxon>Aphis</taxon>
        <taxon>Aphis</taxon>
    </lineage>
</organism>
<proteinExistence type="predicted"/>
<keyword evidence="2" id="KW-1185">Reference proteome</keyword>
<reference evidence="1 2" key="1">
    <citation type="submission" date="2019-08" db="EMBL/GenBank/DDBJ databases">
        <title>Whole genome of Aphis craccivora.</title>
        <authorList>
            <person name="Voronova N.V."/>
            <person name="Shulinski R.S."/>
            <person name="Bandarenka Y.V."/>
            <person name="Zhorov D.G."/>
            <person name="Warner D."/>
        </authorList>
    </citation>
    <scope>NUCLEOTIDE SEQUENCE [LARGE SCALE GENOMIC DNA]</scope>
    <source>
        <strain evidence="1">180601</strain>
        <tissue evidence="1">Whole Body</tissue>
    </source>
</reference>
<name>A0A6G0WYG6_APHCR</name>
<comment type="caution">
    <text evidence="1">The sequence shown here is derived from an EMBL/GenBank/DDBJ whole genome shotgun (WGS) entry which is preliminary data.</text>
</comment>
<protein>
    <submittedName>
        <fullName evidence="1">Uncharacterized protein</fullName>
    </submittedName>
</protein>
<evidence type="ECO:0000313" key="2">
    <source>
        <dbReference type="Proteomes" id="UP000478052"/>
    </source>
</evidence>
<accession>A0A6G0WYG6</accession>
<evidence type="ECO:0000313" key="1">
    <source>
        <dbReference type="EMBL" id="KAF0732553.1"/>
    </source>
</evidence>
<dbReference type="EMBL" id="VUJU01008307">
    <property type="protein sequence ID" value="KAF0732553.1"/>
    <property type="molecule type" value="Genomic_DNA"/>
</dbReference>
<sequence>MRGNKSLVPLQSRSGLMFLRRMMGVPNCNVRTCGGIPCKSNTLHILSLSSFIQTCMVSQVDIPTYG</sequence>
<dbReference type="AlphaFoldDB" id="A0A6G0WYG6"/>
<dbReference type="Proteomes" id="UP000478052">
    <property type="component" value="Unassembled WGS sequence"/>
</dbReference>